<organism evidence="2 3">
    <name type="scientific">Leptospira fainei serovar Hurstbridge str. BUT 6</name>
    <dbReference type="NCBI Taxonomy" id="1193011"/>
    <lineage>
        <taxon>Bacteria</taxon>
        <taxon>Pseudomonadati</taxon>
        <taxon>Spirochaetota</taxon>
        <taxon>Spirochaetia</taxon>
        <taxon>Leptospirales</taxon>
        <taxon>Leptospiraceae</taxon>
        <taxon>Leptospira</taxon>
    </lineage>
</organism>
<dbReference type="EMBL" id="AKWZ02000003">
    <property type="protein sequence ID" value="EPG75335.1"/>
    <property type="molecule type" value="Genomic_DNA"/>
</dbReference>
<dbReference type="InterPro" id="IPR011050">
    <property type="entry name" value="Pectin_lyase_fold/virulence"/>
</dbReference>
<dbReference type="RefSeq" id="WP_016548426.1">
    <property type="nucleotide sequence ID" value="NZ_AKWZ02000003.1"/>
</dbReference>
<reference evidence="2" key="1">
    <citation type="submission" date="2013-04" db="EMBL/GenBank/DDBJ databases">
        <authorList>
            <person name="Harkins D.M."/>
            <person name="Durkin A.S."/>
            <person name="Selengut J.D."/>
            <person name="Sanka R."/>
            <person name="DePew J."/>
            <person name="Purushe J."/>
            <person name="Ahmed A."/>
            <person name="van der Linden H."/>
            <person name="Goris M.G.A."/>
            <person name="Hartskeerl R.A."/>
            <person name="Vinetz J.M."/>
            <person name="Sutton G.G."/>
            <person name="Nelson W.C."/>
            <person name="Fouts D.E."/>
        </authorList>
    </citation>
    <scope>NUCLEOTIDE SEQUENCE [LARGE SCALE GENOMIC DNA]</scope>
    <source>
        <strain evidence="2">BUT 6</strain>
    </source>
</reference>
<keyword evidence="3" id="KW-1185">Reference proteome</keyword>
<keyword evidence="1" id="KW-1133">Transmembrane helix</keyword>
<dbReference type="Proteomes" id="UP000014540">
    <property type="component" value="Unassembled WGS sequence"/>
</dbReference>
<keyword evidence="1" id="KW-0472">Membrane</keyword>
<evidence type="ECO:0000313" key="2">
    <source>
        <dbReference type="EMBL" id="EPG75335.1"/>
    </source>
</evidence>
<gene>
    <name evidence="2" type="ORF">LEP1GSC058_2081</name>
</gene>
<keyword evidence="1" id="KW-0812">Transmembrane</keyword>
<protein>
    <submittedName>
        <fullName evidence="2">Uncharacterized protein</fullName>
    </submittedName>
</protein>
<accession>S3VFR2</accession>
<dbReference type="AlphaFoldDB" id="S3VFR2"/>
<dbReference type="OrthoDB" id="311509at2"/>
<feature type="transmembrane region" description="Helical" evidence="1">
    <location>
        <begin position="21"/>
        <end position="39"/>
    </location>
</feature>
<proteinExistence type="predicted"/>
<dbReference type="SUPFAM" id="SSF51126">
    <property type="entry name" value="Pectin lyase-like"/>
    <property type="match status" value="1"/>
</dbReference>
<evidence type="ECO:0000313" key="3">
    <source>
        <dbReference type="Proteomes" id="UP000014540"/>
    </source>
</evidence>
<sequence length="819" mass="84120">MVENYLLHLRHKIRRCYSFSRSVAFRSVIIALFSMFFTGCYKKPVQGSVMDFLTFSSASAVSTTPVPVNVQVTGLGGNTLVVGNSLNESLTFSSDGILTFPTQVSAISSYNVQILSGPPAASNLTCRINNPNGPITYPSTLIVIQCAQAFNNLNVTVVGIASSNTSTLLIQNSTDTLAFTGNGTQTFTNQVGAGNAYNVQILSAPAGHNCAVTTVPNPGTMPNSAFTINVNCLSAIAFSPNSMLVPQSNSAFIKFSAHGINSCVINGAAVIAGRTNIGSGNVSITTLAAPNDDTIQLTPGPPAYWGISAGQVFVNLTGCKDGAGNSVVNPTGVWYSFNVTSNVMYVSFTGGNDLNNCNSISTECKTIQKGVSACNATGAVCYVLVQGGSTYPINVTLTDQIVLNAKTSVLGSYDSTFTVQDLKNNPSIISDNQPCAGAYPGSICTPVLITTTALTSASDFIQFSGFVVKALPNADASAAILIGGTAGPGQIRIAENILDGGQSGASAALGGKVGIYITANANVAVAYNYIYGGSGRNVSAGAVIDSSSVVLAYNRINGMQSAPTGYSSGVIVQNFSAANMAAIANNEINGIQYLNQAAILPVISFGIQATSSADPTNLFIFNNSIYLGNATSGALGNATGIVAQSLAGLPYSIYNNQIFGKSGSIPGNGVGLAIGNLPAAGSIVRGNNLYTNIQAIIGGTQYSVCGNFTLSSTICSAPTLPPVGNFANSYNANPNFIAATSEDFVFFPKTPGALGTPSSTTMPCTSMYGGVTPAIPAAYLPLFNLDLTSTVRSTTAYPLQPLGSNAISVGAFELNSNCL</sequence>
<dbReference type="STRING" id="1193011.LEP1GSC058_2081"/>
<name>S3VFR2_9LEPT</name>
<comment type="caution">
    <text evidence="2">The sequence shown here is derived from an EMBL/GenBank/DDBJ whole genome shotgun (WGS) entry which is preliminary data.</text>
</comment>
<evidence type="ECO:0000256" key="1">
    <source>
        <dbReference type="SAM" id="Phobius"/>
    </source>
</evidence>